<comment type="caution">
    <text evidence="2">The sequence shown here is derived from an EMBL/GenBank/DDBJ whole genome shotgun (WGS) entry which is preliminary data.</text>
</comment>
<keyword evidence="1" id="KW-0812">Transmembrane</keyword>
<protein>
    <submittedName>
        <fullName evidence="2">Uncharacterized protein</fullName>
    </submittedName>
</protein>
<evidence type="ECO:0000313" key="3">
    <source>
        <dbReference type="Proteomes" id="UP000179237"/>
    </source>
</evidence>
<evidence type="ECO:0000256" key="1">
    <source>
        <dbReference type="SAM" id="Phobius"/>
    </source>
</evidence>
<keyword evidence="1" id="KW-1133">Transmembrane helix</keyword>
<dbReference type="AlphaFoldDB" id="A0A1F5FWX1"/>
<dbReference type="EMBL" id="MFAQ01000002">
    <property type="protein sequence ID" value="OGD84113.1"/>
    <property type="molecule type" value="Genomic_DNA"/>
</dbReference>
<feature type="transmembrane region" description="Helical" evidence="1">
    <location>
        <begin position="49"/>
        <end position="66"/>
    </location>
</feature>
<reference evidence="2 3" key="1">
    <citation type="journal article" date="2016" name="Nat. Commun.">
        <title>Thousands of microbial genomes shed light on interconnected biogeochemical processes in an aquifer system.</title>
        <authorList>
            <person name="Anantharaman K."/>
            <person name="Brown C.T."/>
            <person name="Hug L.A."/>
            <person name="Sharon I."/>
            <person name="Castelle C.J."/>
            <person name="Probst A.J."/>
            <person name="Thomas B.C."/>
            <person name="Singh A."/>
            <person name="Wilkins M.J."/>
            <person name="Karaoz U."/>
            <person name="Brodie E.L."/>
            <person name="Williams K.H."/>
            <person name="Hubbard S.S."/>
            <person name="Banfield J.F."/>
        </authorList>
    </citation>
    <scope>NUCLEOTIDE SEQUENCE [LARGE SCALE GENOMIC DNA]</scope>
</reference>
<organism evidence="2 3">
    <name type="scientific">Candidatus Collierbacteria bacterium RIFOXYD1_FULL_40_9</name>
    <dbReference type="NCBI Taxonomy" id="1817731"/>
    <lineage>
        <taxon>Bacteria</taxon>
        <taxon>Candidatus Collieribacteriota</taxon>
    </lineage>
</organism>
<feature type="transmembrane region" description="Helical" evidence="1">
    <location>
        <begin position="12"/>
        <end position="29"/>
    </location>
</feature>
<dbReference type="Proteomes" id="UP000179237">
    <property type="component" value="Unassembled WGS sequence"/>
</dbReference>
<keyword evidence="1" id="KW-0472">Membrane</keyword>
<accession>A0A1F5FWX1</accession>
<sequence>MLLVVYSSFMSLKNVLVVLLGVSGVYFLLFHADPFPFSHNAIGLPPYHAVHSVFGVLLLGFAWYFGKRK</sequence>
<gene>
    <name evidence="2" type="ORF">A2572_03230</name>
</gene>
<evidence type="ECO:0000313" key="2">
    <source>
        <dbReference type="EMBL" id="OGD84113.1"/>
    </source>
</evidence>
<proteinExistence type="predicted"/>
<name>A0A1F5FWX1_9BACT</name>